<feature type="transmembrane region" description="Helical" evidence="1">
    <location>
        <begin position="695"/>
        <end position="716"/>
    </location>
</feature>
<keyword evidence="1" id="KW-0472">Membrane</keyword>
<dbReference type="EMBL" id="ML004910">
    <property type="protein sequence ID" value="RKP22103.1"/>
    <property type="molecule type" value="Genomic_DNA"/>
</dbReference>
<organism evidence="2 3">
    <name type="scientific">Rozella allomycis (strain CSF55)</name>
    <dbReference type="NCBI Taxonomy" id="988480"/>
    <lineage>
        <taxon>Eukaryota</taxon>
        <taxon>Fungi</taxon>
        <taxon>Fungi incertae sedis</taxon>
        <taxon>Cryptomycota</taxon>
        <taxon>Cryptomycota incertae sedis</taxon>
        <taxon>Rozella</taxon>
    </lineage>
</organism>
<evidence type="ECO:0000256" key="1">
    <source>
        <dbReference type="SAM" id="Phobius"/>
    </source>
</evidence>
<dbReference type="Proteomes" id="UP000281549">
    <property type="component" value="Unassembled WGS sequence"/>
</dbReference>
<feature type="transmembrane region" description="Helical" evidence="1">
    <location>
        <begin position="850"/>
        <end position="869"/>
    </location>
</feature>
<name>A0A4P9YQL1_ROZAC</name>
<feature type="transmembrane region" description="Helical" evidence="1">
    <location>
        <begin position="780"/>
        <end position="805"/>
    </location>
</feature>
<reference evidence="3" key="1">
    <citation type="journal article" date="2018" name="Nat. Microbiol.">
        <title>Leveraging single-cell genomics to expand the fungal tree of life.</title>
        <authorList>
            <person name="Ahrendt S.R."/>
            <person name="Quandt C.A."/>
            <person name="Ciobanu D."/>
            <person name="Clum A."/>
            <person name="Salamov A."/>
            <person name="Andreopoulos B."/>
            <person name="Cheng J.F."/>
            <person name="Woyke T."/>
            <person name="Pelin A."/>
            <person name="Henrissat B."/>
            <person name="Reynolds N.K."/>
            <person name="Benny G.L."/>
            <person name="Smith M.E."/>
            <person name="James T.Y."/>
            <person name="Grigoriev I.V."/>
        </authorList>
    </citation>
    <scope>NUCLEOTIDE SEQUENCE [LARGE SCALE GENOMIC DNA]</scope>
    <source>
        <strain evidence="3">CSF55</strain>
    </source>
</reference>
<keyword evidence="1" id="KW-0812">Transmembrane</keyword>
<accession>A0A4P9YQL1</accession>
<proteinExistence type="predicted"/>
<protein>
    <submittedName>
        <fullName evidence="2">Uncharacterized protein</fullName>
    </submittedName>
</protein>
<evidence type="ECO:0000313" key="2">
    <source>
        <dbReference type="EMBL" id="RKP22103.1"/>
    </source>
</evidence>
<dbReference type="AlphaFoldDB" id="A0A4P9YQL1"/>
<evidence type="ECO:0000313" key="3">
    <source>
        <dbReference type="Proteomes" id="UP000281549"/>
    </source>
</evidence>
<sequence>MYEIGNSKFYNTFNPGTDHNGAYSIPVSDGFCESWQIRKNGMCFEKGSRPFVVVQSKFMEDYVGPSSSTDSLFVFKTLLTFYSGSTYSQTYPLSNQTVYLKCMDFNLKNVLVTDLNGNLVSKNVPLSTSLTDDKYLLLKTDSLGRLSVSIPAVQLVNGKQKLAHTLLFFRTDFMNMNENIMITPDLPLLHSMAKVKSGKDLLKSKDGRTLVNSSVTEQDAEFLASILKKLVGSMINSSLKFRKLDGHSVILRPERTKFSGGTLSSKYIFSEVQVPNSLPAVTLRDVVKVERQLPDDIENSLEGMFKSKDKDELWNEYKAIQSSIVIKRKDETNPLVIIAKAAGSIVTETVDNVVHASGVIIKKFLRTIEDAYQLIVNIFEKFSIFARDLAKFFAALFRWDEIVRTAVFLESHFHKTIGYLKSNIARRSEVITSTMIKFIDSVEDTINNATEIFQNMGANKIGSFHNSSNAPNGPKGPESIVDIQISRMISFVGNHASYKATDEDVIKASDEMDSLNKVVTSFSSKVMNFTESAGLQKLISLETQKISYELGKGLTNAKWSEIFVHIGNIMKHSGRYVVIKGIELILTIFDTILRIFGNILQKRINIPFVTQIYESIVMKGESKLSVLSLVCLLSSIPPSVLYRLNFDEPLFTKNELDLFVATVNPSKYLLVWETAVNKSLPGVRKTTPRMMRNRLSYALGGAFFFNSLVGGINGIVLSAFPFLYFLQTPFHFIKLLSSFPYSWFYSENSKAEVDLFNFKFLAWLWEWMPFLIGFSNVHGFIGFTMFNFVTVVATTLPSICFILGLYIFQDRFLTETQNSADRTDIVLKTIANLMLQIPSILSLFQSAWAFPWINVLISSLPLLSSGIHFTRLELAMKLNATFFV</sequence>
<keyword evidence="1" id="KW-1133">Transmembrane helix</keyword>
<gene>
    <name evidence="2" type="ORF">ROZALSC1DRAFT_19975</name>
</gene>
<feature type="transmembrane region" description="Helical" evidence="1">
    <location>
        <begin position="756"/>
        <end position="774"/>
    </location>
</feature>